<organism evidence="2 5">
    <name type="scientific">Marinomonas gallaica</name>
    <dbReference type="NCBI Taxonomy" id="1806667"/>
    <lineage>
        <taxon>Bacteria</taxon>
        <taxon>Pseudomonadati</taxon>
        <taxon>Pseudomonadota</taxon>
        <taxon>Gammaproteobacteria</taxon>
        <taxon>Oceanospirillales</taxon>
        <taxon>Oceanospirillaceae</taxon>
        <taxon>Marinomonas</taxon>
    </lineage>
</organism>
<dbReference type="OrthoDB" id="9802771at2"/>
<evidence type="ECO:0000313" key="5">
    <source>
        <dbReference type="Proteomes" id="UP000092871"/>
    </source>
</evidence>
<reference evidence="2 5" key="1">
    <citation type="submission" date="2016-06" db="EMBL/GenBank/DDBJ databases">
        <authorList>
            <person name="Kjaerup R.B."/>
            <person name="Dalgaard T.S."/>
            <person name="Juul-Madsen H.R."/>
        </authorList>
    </citation>
    <scope>NUCLEOTIDE SEQUENCE [LARGE SCALE GENOMIC DNA]</scope>
    <source>
        <strain evidence="2 5">CECT 5115</strain>
    </source>
</reference>
<dbReference type="Pfam" id="PF04273">
    <property type="entry name" value="BLH_phosphatase"/>
    <property type="match status" value="1"/>
</dbReference>
<dbReference type="Proteomes" id="UP000092840">
    <property type="component" value="Unassembled WGS sequence"/>
</dbReference>
<reference evidence="3 4" key="2">
    <citation type="submission" date="2016-06" db="EMBL/GenBank/DDBJ databases">
        <authorList>
            <person name="Rodrigo-Torres L."/>
            <person name="Arahal D.R."/>
        </authorList>
    </citation>
    <scope>NUCLEOTIDE SEQUENCE [LARGE SCALE GENOMIC DNA]</scope>
    <source>
        <strain evidence="3 4">CECT 5116</strain>
    </source>
</reference>
<feature type="domain" description="Beta-lactamase hydrolase-like protein phosphatase-like" evidence="1">
    <location>
        <begin position="1"/>
        <end position="105"/>
    </location>
</feature>
<keyword evidence="2" id="KW-0378">Hydrolase</keyword>
<evidence type="ECO:0000259" key="1">
    <source>
        <dbReference type="Pfam" id="PF04273"/>
    </source>
</evidence>
<dbReference type="SUPFAM" id="SSF52799">
    <property type="entry name" value="(Phosphotyrosine protein) phosphatases II"/>
    <property type="match status" value="1"/>
</dbReference>
<sequence length="138" mass="15294">MRHITPTFYVAEQLTLEQIPELAKEGVQHIICNRPDNEGENQANSEVIQQAAERHGMSFHYLATEPGQFDSSLVSQFGDLVGQLEGKTLAYCRTGTRSLSLWTLANPESKSRGDLLLLAEQADYNMSGLIERVADVEG</sequence>
<dbReference type="InterPro" id="IPR005939">
    <property type="entry name" value="BLH_phosphatase-like"/>
</dbReference>
<keyword evidence="4" id="KW-1185">Reference proteome</keyword>
<dbReference type="EMBL" id="FLRB01000010">
    <property type="protein sequence ID" value="SBT20886.1"/>
    <property type="molecule type" value="Genomic_DNA"/>
</dbReference>
<protein>
    <submittedName>
        <fullName evidence="2">Beta-lactamase hydrolase-like protein</fullName>
        <ecNumber evidence="2">3.-.-.-</ecNumber>
    </submittedName>
</protein>
<proteinExistence type="predicted"/>
<evidence type="ECO:0000313" key="4">
    <source>
        <dbReference type="Proteomes" id="UP000092840"/>
    </source>
</evidence>
<dbReference type="InterPro" id="IPR029021">
    <property type="entry name" value="Prot-tyrosine_phosphatase-like"/>
</dbReference>
<dbReference type="AlphaFoldDB" id="A0A1C3JVN2"/>
<evidence type="ECO:0000313" key="2">
    <source>
        <dbReference type="EMBL" id="SBT19197.1"/>
    </source>
</evidence>
<name>A0A1C3JVN2_9GAMM</name>
<dbReference type="EC" id="3.-.-.-" evidence="2"/>
<dbReference type="RefSeq" id="WP_067038445.1">
    <property type="nucleotide sequence ID" value="NZ_FLRA01000031.1"/>
</dbReference>
<dbReference type="Proteomes" id="UP000092871">
    <property type="component" value="Unassembled WGS sequence"/>
</dbReference>
<dbReference type="NCBIfam" id="TIGR01244">
    <property type="entry name" value="TIGR01244 family sulfur transferase"/>
    <property type="match status" value="1"/>
</dbReference>
<evidence type="ECO:0000313" key="3">
    <source>
        <dbReference type="EMBL" id="SBT20886.1"/>
    </source>
</evidence>
<dbReference type="GO" id="GO:0016787">
    <property type="term" value="F:hydrolase activity"/>
    <property type="evidence" value="ECO:0007669"/>
    <property type="project" value="UniProtKB-KW"/>
</dbReference>
<dbReference type="Gene3D" id="3.90.190.10">
    <property type="entry name" value="Protein tyrosine phosphatase superfamily"/>
    <property type="match status" value="1"/>
</dbReference>
<dbReference type="EMBL" id="FLRA01000031">
    <property type="protein sequence ID" value="SBT19197.1"/>
    <property type="molecule type" value="Genomic_DNA"/>
</dbReference>
<accession>A0A1C3JVN2</accession>
<gene>
    <name evidence="2" type="primary">blh_2</name>
    <name evidence="3" type="synonym">blh_1</name>
    <name evidence="2" type="ORF">MGA5115_03359</name>
    <name evidence="3" type="ORF">MGA5116_01473</name>
</gene>